<reference evidence="1" key="2">
    <citation type="journal article" date="2015" name="Data Brief">
        <title>Shoot transcriptome of the giant reed, Arundo donax.</title>
        <authorList>
            <person name="Barrero R.A."/>
            <person name="Guerrero F.D."/>
            <person name="Moolhuijzen P."/>
            <person name="Goolsby J.A."/>
            <person name="Tidwell J."/>
            <person name="Bellgard S.E."/>
            <person name="Bellgard M.I."/>
        </authorList>
    </citation>
    <scope>NUCLEOTIDE SEQUENCE</scope>
    <source>
        <tissue evidence="1">Shoot tissue taken approximately 20 cm above the soil surface</tissue>
    </source>
</reference>
<proteinExistence type="predicted"/>
<protein>
    <submittedName>
        <fullName evidence="1">Uncharacterized protein</fullName>
    </submittedName>
</protein>
<accession>A0A0A9GJX8</accession>
<evidence type="ECO:0000313" key="1">
    <source>
        <dbReference type="EMBL" id="JAE25430.1"/>
    </source>
</evidence>
<name>A0A0A9GJX8_ARUDO</name>
<reference evidence="1" key="1">
    <citation type="submission" date="2014-09" db="EMBL/GenBank/DDBJ databases">
        <authorList>
            <person name="Magalhaes I.L.F."/>
            <person name="Oliveira U."/>
            <person name="Santos F.R."/>
            <person name="Vidigal T.H.D.A."/>
            <person name="Brescovit A.D."/>
            <person name="Santos A.J."/>
        </authorList>
    </citation>
    <scope>NUCLEOTIDE SEQUENCE</scope>
    <source>
        <tissue evidence="1">Shoot tissue taken approximately 20 cm above the soil surface</tissue>
    </source>
</reference>
<dbReference type="EMBL" id="GBRH01172466">
    <property type="protein sequence ID" value="JAE25430.1"/>
    <property type="molecule type" value="Transcribed_RNA"/>
</dbReference>
<organism evidence="1">
    <name type="scientific">Arundo donax</name>
    <name type="common">Giant reed</name>
    <name type="synonym">Donax arundinaceus</name>
    <dbReference type="NCBI Taxonomy" id="35708"/>
    <lineage>
        <taxon>Eukaryota</taxon>
        <taxon>Viridiplantae</taxon>
        <taxon>Streptophyta</taxon>
        <taxon>Embryophyta</taxon>
        <taxon>Tracheophyta</taxon>
        <taxon>Spermatophyta</taxon>
        <taxon>Magnoliopsida</taxon>
        <taxon>Liliopsida</taxon>
        <taxon>Poales</taxon>
        <taxon>Poaceae</taxon>
        <taxon>PACMAD clade</taxon>
        <taxon>Arundinoideae</taxon>
        <taxon>Arundineae</taxon>
        <taxon>Arundo</taxon>
    </lineage>
</organism>
<dbReference type="AlphaFoldDB" id="A0A0A9GJX8"/>
<sequence>MSRLQHTFAPFLVETRGLLGLRFPLGNLLIQVLFLFEFLD</sequence>